<feature type="domain" description="Tetratricopeptide repeat protein 21A/21B fifth ARM repeats" evidence="8">
    <location>
        <begin position="960"/>
        <end position="1076"/>
    </location>
</feature>
<evidence type="ECO:0000313" key="13">
    <source>
        <dbReference type="RefSeq" id="XP_058982706.1"/>
    </source>
</evidence>
<dbReference type="SUPFAM" id="SSF48452">
    <property type="entry name" value="TPR-like"/>
    <property type="match status" value="7"/>
</dbReference>
<dbReference type="InterPro" id="IPR040364">
    <property type="entry name" value="TTC21A/TTC21B"/>
</dbReference>
<dbReference type="Pfam" id="PF25068">
    <property type="entry name" value="ARM_TT21_4th"/>
    <property type="match status" value="1"/>
</dbReference>
<evidence type="ECO:0000259" key="8">
    <source>
        <dbReference type="Pfam" id="PF25064"/>
    </source>
</evidence>
<dbReference type="InterPro" id="IPR056832">
    <property type="entry name" value="ARM_TT21_2nd"/>
</dbReference>
<evidence type="ECO:0000259" key="7">
    <source>
        <dbReference type="Pfam" id="PF25063"/>
    </source>
</evidence>
<dbReference type="InterPro" id="IPR056833">
    <property type="entry name" value="ARM_TT21_N"/>
</dbReference>
<dbReference type="InterPro" id="IPR019734">
    <property type="entry name" value="TPR_rpt"/>
</dbReference>
<evidence type="ECO:0000259" key="5">
    <source>
        <dbReference type="Pfam" id="PF25060"/>
    </source>
</evidence>
<dbReference type="Pfam" id="PF25058">
    <property type="entry name" value="ARM_TT21"/>
    <property type="match status" value="1"/>
</dbReference>
<dbReference type="Proteomes" id="UP001652621">
    <property type="component" value="Unplaced"/>
</dbReference>
<dbReference type="Pfam" id="PF25062">
    <property type="entry name" value="ARM_TT21_N"/>
    <property type="match status" value="1"/>
</dbReference>
<keyword evidence="2" id="KW-0677">Repeat</keyword>
<accession>A0ABM3VAA6</accession>
<dbReference type="InterPro" id="IPR011990">
    <property type="entry name" value="TPR-like_helical_dom_sf"/>
</dbReference>
<feature type="domain" description="Tetratricopeptide repeat protein 21A/21B C-terminal ARM" evidence="7">
    <location>
        <begin position="1538"/>
        <end position="1750"/>
    </location>
</feature>
<dbReference type="InterPro" id="IPR056836">
    <property type="entry name" value="ARM_TT21_4th"/>
</dbReference>
<sequence>MDIQDFESLLLYYGRSGLFHTMQKTALDGLSKYPNHFTFRLYNGMALVLGNRIQEGIRELNPLKSDDELGIAAIMALLYAHKRCSAVDNEAIQNLQQRLDESYNKAGTNAFYNASLFLFLAKNFRDADIYVNKGLQIDNDHEYSIILQTWINTYLTKNEINGNIIRKLENILTHGKNIDATLALVRCFQLRGLFENAINFLIKLSIRYPQLNIPLIVKMETQLAALNWDQSYETALRVINLEPTNVAALRIKACTLITRDGNLKGGISTVQQLLVATERVEVGNVKLLLENCKLVARICSRNADILTLTLRFIDKIIQANPTFADCIVELGYQRILLGNINEAGICYRSATKADSNNFYALCGLTLCQMFENGRSEQILQQIDYLCDKFAGEEHPFLLFLKAKYSNQTDHSIQYLTKAMEKHLRDLEGELFGPEYLLKLDPEFLLQITAEFLRHSPLQMNIKPSLHLIQDTVHITLKHCILILDLLLKYCPAHINANFARAKVHLLCSEINSASSLLQRIVNEIDSTFTDAYLLLAQVQIYNHQYVKALQYLEMALSYDFAVREDPKYYLLMGIAQRQQQQYSEAQKSFMSAIHILGNESTSLGSKIHQRGPEKNFTVADRVTLYLELIGTYKDIGDTQGVYESERLLQFAMEEFNNTTEEGRLVIAHAEFMLQNDNVNKAIELLSAIQPGQSYFIQAKTNLANIHLHNRKDRVAFAKCFNQLVESCPEPQSYLILGKAYMSIQEPVLAVNAYQKAYEMNPQDSNLANKLGRVYIKSHQYTKAIAFYQHAIQIHPNMSLDLAELFLKLKQYKDACDILEEPENSIKMDSLDAEEIQLRTKKLLLLARVHEKAGHDDLAFETLSKAKENQYILQKRNSVHQAGRGNDRDKMMSKICLLMAQHCTKISNIEQALIHLKECLKYDPNDINVLISLSRIYMQMNSTDLCRDICLKILQIDCNNEAASVLMADLSFRKMDFENAAYHFSQLLLSQPCYWTALARLIEVMRRSGSLNHAILFLQKAEQATAFPGTCPGLNYCRGLYEWYNGNPNGALRSFNVSRRDNEWGPQAIYNMIEICINPDGDIPNGNDCLESEENGEMSDARAIALKTAERLLKELRPRPTVMNNEAINHRLLKNFLKLASKQKFQIESALQDFLELSNREDLQGSVGPILGAATALVQLKQTQRAKNHLKRVVRVAWNFEEAEYLERSWLLLADIYINSNKLDVAESLVLKVLQHNKSSSKAYELAGYISEKSQLYRDAAKNYCSAWNCNGSSKPHIGYKLAYNYMKTKQFVEAIVICQQVLKLHPDYVIIQKDILEKCMNNLRICLLMAQHCTKISNIEQALIHLKECLKYDPNDINVLISLSRIYMQMNSTDLCRDICLKILQIDCNNEAASVLMADLSFRKMDFENAAYHFSQLLLSQPCYWTALARLIEVMRRSGSLNHAILFLQKAEQATAFPGTCPGLNYCRGLYEWYNGNPNGALRSFNVSRRDNEWGPQAIYNMIEICINPDGDIPNGNDCLESEENGEMSDARAIALKTAERLLKELRPRPTVMNNEAINHRLLKNFLKLASKQKFQIESALRDFLELSNREDLQGSVGPILGAATALVQLKQTQRAKNHLKRVVRVAWNFEEAEYLERSWLLLADIYINSNKLDVAESLVLKVLQHNKSSSKAYELAGYISEKSQLYRDAAKNYCSAWNCNGSSKPHIGYKLAYNYMKTKQFVEAIVICQQVLKLHPDYVIIQKDILEKCMNNLRQ</sequence>
<dbReference type="RefSeq" id="XP_058982704.1">
    <property type="nucleotide sequence ID" value="XM_059126721.1"/>
</dbReference>
<dbReference type="GeneID" id="101892257"/>
<feature type="domain" description="Tetratricopeptide repeat protein 21A/21B C-terminal ARM" evidence="7">
    <location>
        <begin position="1107"/>
        <end position="1319"/>
    </location>
</feature>
<dbReference type="RefSeq" id="XP_058982706.1">
    <property type="nucleotide sequence ID" value="XM_059126723.1"/>
</dbReference>
<evidence type="ECO:0000256" key="3">
    <source>
        <dbReference type="ARBA" id="ARBA00022803"/>
    </source>
</evidence>
<comment type="similarity">
    <text evidence="1">Belongs to the TTC21 family.</text>
</comment>
<feature type="domain" description="Tetratricopeptide repeat protein 21A/21B fourth ARM" evidence="9">
    <location>
        <begin position="766"/>
        <end position="919"/>
    </location>
</feature>
<dbReference type="Pfam" id="PF25063">
    <property type="entry name" value="ARM_TT21_C"/>
    <property type="match status" value="2"/>
</dbReference>
<dbReference type="RefSeq" id="XP_058982705.1">
    <property type="nucleotide sequence ID" value="XM_059126722.1"/>
</dbReference>
<dbReference type="Pfam" id="PF25064">
    <property type="entry name" value="ARM_TT21_5th"/>
    <property type="match status" value="2"/>
</dbReference>
<evidence type="ECO:0000256" key="2">
    <source>
        <dbReference type="ARBA" id="ARBA00022737"/>
    </source>
</evidence>
<dbReference type="SMART" id="SM00028">
    <property type="entry name" value="TPR"/>
    <property type="match status" value="14"/>
</dbReference>
<dbReference type="PANTHER" id="PTHR14699">
    <property type="entry name" value="STI2 PROTEIN-RELATED"/>
    <property type="match status" value="1"/>
</dbReference>
<name>A0ABM3VAA6_MUSDO</name>
<dbReference type="Pfam" id="PF13181">
    <property type="entry name" value="TPR_8"/>
    <property type="match status" value="1"/>
</dbReference>
<feature type="repeat" description="TPR" evidence="4">
    <location>
        <begin position="764"/>
        <end position="797"/>
    </location>
</feature>
<gene>
    <name evidence="11 12 13" type="primary">LOC101892257</name>
</gene>
<feature type="repeat" description="TPR" evidence="4">
    <location>
        <begin position="730"/>
        <end position="763"/>
    </location>
</feature>
<dbReference type="Pfam" id="PF25060">
    <property type="entry name" value="ARM_TT21_2nd"/>
    <property type="match status" value="1"/>
</dbReference>
<reference evidence="11 12" key="1">
    <citation type="submission" date="2025-05" db="UniProtKB">
        <authorList>
            <consortium name="RefSeq"/>
        </authorList>
    </citation>
    <scope>IDENTIFICATION</scope>
    <source>
        <strain evidence="11 12">Aabys</strain>
        <tissue evidence="11 12">Whole body</tissue>
    </source>
</reference>
<evidence type="ECO:0000259" key="9">
    <source>
        <dbReference type="Pfam" id="PF25068"/>
    </source>
</evidence>
<keyword evidence="3 4" id="KW-0802">TPR repeat</keyword>
<evidence type="ECO:0000256" key="4">
    <source>
        <dbReference type="PROSITE-ProRule" id="PRU00339"/>
    </source>
</evidence>
<evidence type="ECO:0000259" key="6">
    <source>
        <dbReference type="Pfam" id="PF25062"/>
    </source>
</evidence>
<dbReference type="PROSITE" id="PS50293">
    <property type="entry name" value="TPR_REGION"/>
    <property type="match status" value="1"/>
</dbReference>
<dbReference type="InterPro" id="IPR056835">
    <property type="entry name" value="ARM_TT21_5th"/>
</dbReference>
<dbReference type="InterPro" id="IPR056834">
    <property type="entry name" value="ARM_TT21_C"/>
</dbReference>
<evidence type="ECO:0000313" key="10">
    <source>
        <dbReference type="Proteomes" id="UP001652621"/>
    </source>
</evidence>
<feature type="domain" description="Tetratricopeptide repeat protein 21A/21B N-terminal ARM repeat" evidence="6">
    <location>
        <begin position="11"/>
        <end position="231"/>
    </location>
</feature>
<evidence type="ECO:0000313" key="11">
    <source>
        <dbReference type="RefSeq" id="XP_058982704.1"/>
    </source>
</evidence>
<feature type="domain" description="Tetratricopeptide repeat protein 21A/21B second ARM" evidence="5">
    <location>
        <begin position="269"/>
        <end position="540"/>
    </location>
</feature>
<evidence type="ECO:0000313" key="12">
    <source>
        <dbReference type="RefSeq" id="XP_058982705.1"/>
    </source>
</evidence>
<dbReference type="PANTHER" id="PTHR14699:SF0">
    <property type="entry name" value="TETRATRICOPEPTIDE REPEAT PROTEIN 21 HOMOLOG"/>
    <property type="match status" value="1"/>
</dbReference>
<dbReference type="Gene3D" id="1.25.40.10">
    <property type="entry name" value="Tetratricopeptide repeat domain"/>
    <property type="match status" value="6"/>
</dbReference>
<evidence type="ECO:0000256" key="1">
    <source>
        <dbReference type="ARBA" id="ARBA00010935"/>
    </source>
</evidence>
<feature type="domain" description="Tetratricopeptide repeat protein 21A/21B fifth ARM repeats" evidence="8">
    <location>
        <begin position="1391"/>
        <end position="1507"/>
    </location>
</feature>
<organism evidence="10 13">
    <name type="scientific">Musca domestica</name>
    <name type="common">House fly</name>
    <dbReference type="NCBI Taxonomy" id="7370"/>
    <lineage>
        <taxon>Eukaryota</taxon>
        <taxon>Metazoa</taxon>
        <taxon>Ecdysozoa</taxon>
        <taxon>Arthropoda</taxon>
        <taxon>Hexapoda</taxon>
        <taxon>Insecta</taxon>
        <taxon>Pterygota</taxon>
        <taxon>Neoptera</taxon>
        <taxon>Endopterygota</taxon>
        <taxon>Diptera</taxon>
        <taxon>Brachycera</taxon>
        <taxon>Muscomorpha</taxon>
        <taxon>Muscoidea</taxon>
        <taxon>Muscidae</taxon>
        <taxon>Musca</taxon>
    </lineage>
</organism>
<keyword evidence="10" id="KW-1185">Reference proteome</keyword>
<protein>
    <submittedName>
        <fullName evidence="11 12">Tetratricopeptide repeat protein 21B</fullName>
    </submittedName>
</protein>
<dbReference type="PROSITE" id="PS50005">
    <property type="entry name" value="TPR"/>
    <property type="match status" value="2"/>
</dbReference>
<proteinExistence type="inferred from homology"/>